<protein>
    <submittedName>
        <fullName evidence="3">3-oxoadipate enol-lactonase 2</fullName>
        <ecNumber evidence="3">3.1.1.24</ecNumber>
    </submittedName>
</protein>
<gene>
    <name evidence="3" type="primary">catD</name>
    <name evidence="3" type="ORF">NCTC13163_01129</name>
</gene>
<dbReference type="AlphaFoldDB" id="A0A377FSG9"/>
<sequence>MLHYKTYTLSDDHPWVIFIHGAGGSLSHWYRQIRPFKKKYNVLLLDLRGHGGSYDAEQSLTQPLNAYTLDVVVEDVVEVMDHLNIEKGHMVGLSLGTIVIQAMFEHHPERIASVVLGGAIVKFNVRSTLLIRLGSLVQSFVPYMWLYQLFAWILLPKKRHKKSRMMFVRDAANLCQREFIRWFKMTENMNPLLRHFSSIQTSVPILYVMGDEDYMFLEAVERTAKHQPTANVHVVHDSGHVVNVDQPDIFNTVSMNFIDEQVGLITASTS</sequence>
<dbReference type="Gene3D" id="3.40.50.1820">
    <property type="entry name" value="alpha/beta hydrolase"/>
    <property type="match status" value="1"/>
</dbReference>
<evidence type="ECO:0000313" key="3">
    <source>
        <dbReference type="EMBL" id="STO07771.1"/>
    </source>
</evidence>
<reference evidence="3 4" key="1">
    <citation type="submission" date="2018-06" db="EMBL/GenBank/DDBJ databases">
        <authorList>
            <consortium name="Pathogen Informatics"/>
            <person name="Doyle S."/>
        </authorList>
    </citation>
    <scope>NUCLEOTIDE SEQUENCE [LARGE SCALE GENOMIC DNA]</scope>
    <source>
        <strain evidence="3 4">NCTC13163</strain>
    </source>
</reference>
<organism evidence="3 4">
    <name type="scientific">Exiguobacterium aurantiacum</name>
    <dbReference type="NCBI Taxonomy" id="33987"/>
    <lineage>
        <taxon>Bacteria</taxon>
        <taxon>Bacillati</taxon>
        <taxon>Bacillota</taxon>
        <taxon>Bacilli</taxon>
        <taxon>Bacillales</taxon>
        <taxon>Bacillales Family XII. Incertae Sedis</taxon>
        <taxon>Exiguobacterium</taxon>
    </lineage>
</organism>
<dbReference type="EMBL" id="UGGP01000001">
    <property type="protein sequence ID" value="STO07771.1"/>
    <property type="molecule type" value="Genomic_DNA"/>
</dbReference>
<dbReference type="PANTHER" id="PTHR43798">
    <property type="entry name" value="MONOACYLGLYCEROL LIPASE"/>
    <property type="match status" value="1"/>
</dbReference>
<dbReference type="InterPro" id="IPR000073">
    <property type="entry name" value="AB_hydrolase_1"/>
</dbReference>
<dbReference type="Proteomes" id="UP000254060">
    <property type="component" value="Unassembled WGS sequence"/>
</dbReference>
<dbReference type="PANTHER" id="PTHR43798:SF33">
    <property type="entry name" value="HYDROLASE, PUTATIVE (AFU_ORTHOLOGUE AFUA_2G14860)-RELATED"/>
    <property type="match status" value="1"/>
</dbReference>
<evidence type="ECO:0000259" key="2">
    <source>
        <dbReference type="Pfam" id="PF00561"/>
    </source>
</evidence>
<dbReference type="EC" id="3.1.1.24" evidence="3"/>
<dbReference type="Pfam" id="PF00561">
    <property type="entry name" value="Abhydrolase_1"/>
    <property type="match status" value="1"/>
</dbReference>
<dbReference type="GO" id="GO:0016020">
    <property type="term" value="C:membrane"/>
    <property type="evidence" value="ECO:0007669"/>
    <property type="project" value="TreeGrafter"/>
</dbReference>
<accession>A0A377FSG9</accession>
<keyword evidence="1" id="KW-0472">Membrane</keyword>
<dbReference type="STRING" id="1397694.GCA_000702585_01634"/>
<dbReference type="OrthoDB" id="9776853at2"/>
<proteinExistence type="predicted"/>
<evidence type="ECO:0000256" key="1">
    <source>
        <dbReference type="SAM" id="Phobius"/>
    </source>
</evidence>
<keyword evidence="1" id="KW-0812">Transmembrane</keyword>
<keyword evidence="3" id="KW-0378">Hydrolase</keyword>
<keyword evidence="1" id="KW-1133">Transmembrane helix</keyword>
<dbReference type="InterPro" id="IPR050266">
    <property type="entry name" value="AB_hydrolase_sf"/>
</dbReference>
<name>A0A377FSG9_9BACL</name>
<dbReference type="SUPFAM" id="SSF53474">
    <property type="entry name" value="alpha/beta-Hydrolases"/>
    <property type="match status" value="1"/>
</dbReference>
<dbReference type="InterPro" id="IPR029058">
    <property type="entry name" value="AB_hydrolase_fold"/>
</dbReference>
<feature type="transmembrane region" description="Helical" evidence="1">
    <location>
        <begin position="136"/>
        <end position="155"/>
    </location>
</feature>
<feature type="domain" description="AB hydrolase-1" evidence="2">
    <location>
        <begin position="14"/>
        <end position="125"/>
    </location>
</feature>
<evidence type="ECO:0000313" key="4">
    <source>
        <dbReference type="Proteomes" id="UP000254060"/>
    </source>
</evidence>
<dbReference type="RefSeq" id="WP_029334728.1">
    <property type="nucleotide sequence ID" value="NZ_UGGP01000001.1"/>
</dbReference>
<dbReference type="GO" id="GO:0047570">
    <property type="term" value="F:3-oxoadipate enol-lactonase activity"/>
    <property type="evidence" value="ECO:0007669"/>
    <property type="project" value="UniProtKB-EC"/>
</dbReference>